<name>A0A1I5X4Y2_9PSEU</name>
<accession>A0A1I5X4Y2</accession>
<dbReference type="RefSeq" id="WP_093575603.1">
    <property type="nucleotide sequence ID" value="NZ_FOWC01000010.1"/>
</dbReference>
<gene>
    <name evidence="1" type="ORF">SAMN05421854_11035</name>
</gene>
<dbReference type="AlphaFoldDB" id="A0A1I5X4Y2"/>
<dbReference type="Proteomes" id="UP000199137">
    <property type="component" value="Unassembled WGS sequence"/>
</dbReference>
<protein>
    <submittedName>
        <fullName evidence="1">Uncharacterized protein</fullName>
    </submittedName>
</protein>
<evidence type="ECO:0000313" key="2">
    <source>
        <dbReference type="Proteomes" id="UP000199137"/>
    </source>
</evidence>
<reference evidence="1 2" key="1">
    <citation type="submission" date="2016-10" db="EMBL/GenBank/DDBJ databases">
        <authorList>
            <person name="de Groot N.N."/>
        </authorList>
    </citation>
    <scope>NUCLEOTIDE SEQUENCE [LARGE SCALE GENOMIC DNA]</scope>
    <source>
        <strain evidence="1 2">DSM 44637</strain>
    </source>
</reference>
<proteinExistence type="predicted"/>
<dbReference type="OrthoDB" id="4309362at2"/>
<organism evidence="1 2">
    <name type="scientific">Amycolatopsis rubida</name>
    <dbReference type="NCBI Taxonomy" id="112413"/>
    <lineage>
        <taxon>Bacteria</taxon>
        <taxon>Bacillati</taxon>
        <taxon>Actinomycetota</taxon>
        <taxon>Actinomycetes</taxon>
        <taxon>Pseudonocardiales</taxon>
        <taxon>Pseudonocardiaceae</taxon>
        <taxon>Amycolatopsis</taxon>
    </lineage>
</organism>
<evidence type="ECO:0000313" key="1">
    <source>
        <dbReference type="EMBL" id="SFQ27033.1"/>
    </source>
</evidence>
<dbReference type="EMBL" id="FOWC01000010">
    <property type="protein sequence ID" value="SFQ27033.1"/>
    <property type="molecule type" value="Genomic_DNA"/>
</dbReference>
<sequence>MPLPSSSPRDLLVTGWIGEHPRDGSDVAHLLVVPRSWAISEGMPLVADALGLAPLAEHSALARVPRETARVVLGSYGVRLLFGSSGVLSHPGDGDWKGAAARHGFVIVTCGQDPFSGGIDQLDGYLARPGRLRMGMVSVDEPDETGPAAPTWAVVEGGIAALASALPATEDDIAREAELAGPVEEFFRAHAEPGRAYSMADISAATGIDPQDAFPLLLCMEMLVERGVVRAGPPAGGAGPTWQR</sequence>